<keyword evidence="2" id="KW-1185">Reference proteome</keyword>
<reference evidence="1" key="1">
    <citation type="submission" date="2021-09" db="EMBL/GenBank/DDBJ databases">
        <authorList>
            <consortium name="AG Swart"/>
            <person name="Singh M."/>
            <person name="Singh A."/>
            <person name="Seah K."/>
            <person name="Emmerich C."/>
        </authorList>
    </citation>
    <scope>NUCLEOTIDE SEQUENCE</scope>
    <source>
        <strain evidence="1">ATCC30299</strain>
    </source>
</reference>
<dbReference type="EMBL" id="CAJZBQ010000053">
    <property type="protein sequence ID" value="CAG9331351.1"/>
    <property type="molecule type" value="Genomic_DNA"/>
</dbReference>
<accession>A0AAU9JYC2</accession>
<organism evidence="1 2">
    <name type="scientific">Blepharisma stoltei</name>
    <dbReference type="NCBI Taxonomy" id="1481888"/>
    <lineage>
        <taxon>Eukaryota</taxon>
        <taxon>Sar</taxon>
        <taxon>Alveolata</taxon>
        <taxon>Ciliophora</taxon>
        <taxon>Postciliodesmatophora</taxon>
        <taxon>Heterotrichea</taxon>
        <taxon>Heterotrichida</taxon>
        <taxon>Blepharismidae</taxon>
        <taxon>Blepharisma</taxon>
    </lineage>
</organism>
<name>A0AAU9JYC2_9CILI</name>
<sequence>MPSPLKKTHKRATKKEPNLMKKIFKKWKNYTSWKQKERTLYPKAYKFYYSWLLKKVKLAIDYEKLAPRKLFLFFIWKKQYNESSQASLKQSSSIRETYLKSQVTHGWMKWVNQRKKKKGISESTLAFYKEKLMQKSFDSLKLLRLQKIRYQNFIIKRIRKFLKRSISHWRSIKNIKDLKKYNWYKAEEFNDSQIMKKGIFMWKEMMQRNALERKITLFWKYWKRVFKKTKTDIEKYTIGCRKRHLLSFYFNKLKRNANLNKQKKKAILFQLKVLLRSWRILVFHKSTKKNGLKLASAFCAANYHKELKRKVFEAILIFSNKFFAKQKNQKKALNFYQSFIQRNLLKSILKEWYRIPLINMVDKHRQNKVKKSCFFKILKYSCYTIKIEESIRKNRKLKLLSTCFKALKTYLIPKILSHKKANNFRSKQLLVKMVHSWLNYLCQKYSKHDLKHNEIYAAKLLHKSLIGFKINTILSQDKSELQKKLKWFLFENKINFLKKIFRSWKILHRTRIILFSACCEIKFRYLHRWKCSSKLQSLKFL</sequence>
<dbReference type="AlphaFoldDB" id="A0AAU9JYC2"/>
<proteinExistence type="predicted"/>
<protein>
    <submittedName>
        <fullName evidence="1">Uncharacterized protein</fullName>
    </submittedName>
</protein>
<evidence type="ECO:0000313" key="1">
    <source>
        <dbReference type="EMBL" id="CAG9331351.1"/>
    </source>
</evidence>
<evidence type="ECO:0000313" key="2">
    <source>
        <dbReference type="Proteomes" id="UP001162131"/>
    </source>
</evidence>
<gene>
    <name evidence="1" type="ORF">BSTOLATCC_MIC53423</name>
</gene>
<dbReference type="Proteomes" id="UP001162131">
    <property type="component" value="Unassembled WGS sequence"/>
</dbReference>
<comment type="caution">
    <text evidence="1">The sequence shown here is derived from an EMBL/GenBank/DDBJ whole genome shotgun (WGS) entry which is preliminary data.</text>
</comment>